<keyword evidence="1" id="KW-0732">Signal</keyword>
<evidence type="ECO:0000313" key="3">
    <source>
        <dbReference type="EMBL" id="MDU0353772.1"/>
    </source>
</evidence>
<proteinExistence type="predicted"/>
<gene>
    <name evidence="3" type="ORF">RS130_07395</name>
</gene>
<protein>
    <submittedName>
        <fullName evidence="3">VCBS domain-containing protein</fullName>
    </submittedName>
</protein>
<feature type="signal peptide" evidence="1">
    <location>
        <begin position="1"/>
        <end position="19"/>
    </location>
</feature>
<evidence type="ECO:0000256" key="1">
    <source>
        <dbReference type="SAM" id="SignalP"/>
    </source>
</evidence>
<dbReference type="Pfam" id="PF17803">
    <property type="entry name" value="Cadherin_4"/>
    <property type="match status" value="1"/>
</dbReference>
<comment type="caution">
    <text evidence="3">The sequence shown here is derived from an EMBL/GenBank/DDBJ whole genome shotgun (WGS) entry which is preliminary data.</text>
</comment>
<dbReference type="Gene3D" id="2.60.40.2700">
    <property type="match status" value="3"/>
</dbReference>
<dbReference type="InterPro" id="IPR010221">
    <property type="entry name" value="VCBS_dom"/>
</dbReference>
<organism evidence="3 4">
    <name type="scientific">Paraglaciecola aquimarina</name>
    <dbReference type="NCBI Taxonomy" id="1235557"/>
    <lineage>
        <taxon>Bacteria</taxon>
        <taxon>Pseudomonadati</taxon>
        <taxon>Pseudomonadota</taxon>
        <taxon>Gammaproteobacteria</taxon>
        <taxon>Alteromonadales</taxon>
        <taxon>Alteromonadaceae</taxon>
        <taxon>Paraglaciecola</taxon>
    </lineage>
</organism>
<dbReference type="RefSeq" id="WP_316025422.1">
    <property type="nucleotide sequence ID" value="NZ_JAWDIO010000002.1"/>
</dbReference>
<name>A0ABU3SUY4_9ALTE</name>
<dbReference type="PROSITE" id="PS51257">
    <property type="entry name" value="PROKAR_LIPOPROTEIN"/>
    <property type="match status" value="1"/>
</dbReference>
<feature type="chain" id="PRO_5045213686" evidence="1">
    <location>
        <begin position="20"/>
        <end position="531"/>
    </location>
</feature>
<feature type="domain" description="RapA2 cadherin-like" evidence="2">
    <location>
        <begin position="298"/>
        <end position="356"/>
    </location>
</feature>
<dbReference type="NCBIfam" id="TIGR01965">
    <property type="entry name" value="VCBS_repeat"/>
    <property type="match status" value="1"/>
</dbReference>
<evidence type="ECO:0000313" key="4">
    <source>
        <dbReference type="Proteomes" id="UP001247805"/>
    </source>
</evidence>
<dbReference type="EMBL" id="JAWDIO010000002">
    <property type="protein sequence ID" value="MDU0353772.1"/>
    <property type="molecule type" value="Genomic_DNA"/>
</dbReference>
<keyword evidence="4" id="KW-1185">Reference proteome</keyword>
<dbReference type="Proteomes" id="UP001247805">
    <property type="component" value="Unassembled WGS sequence"/>
</dbReference>
<sequence length="531" mass="54404">MKLRVFTLCAICAALTACSDDSVTGGADNTVGSVAISGTAVVGETLSATVTDADTASNVSYQWLAEGAPIAGATSSTYVLASAQVGNTVSVKAVYTDELGYTEGPLSSATSTVYGVANNTSGAVTISGDAAVGETLTAAVTDAEGVTGNITYSWMADGVAISGATSMTYIPTTDDVGKTITVMAHYADDAAYDESVTSTATSAVLLALNKVGVVGISGELTVGKTLTASITDDNGVSGTTVYSWLADGEIIDGETSATLLLTTAMNGLVITVTAVYTDDDGFVENLTSSPTGAVRLENSEATFAGLSTNVTNNQGTHTGVITVTDVDPGDELLISQTDTATSYGTFSIQENGSWTYSLDTTDATIAGLANASDSVDDEIIVESLDGTIGLLVVTITGSTVVNTKAAIIRDTLGETVQGTSNDGDTGELRYVLPAAQLTGKLSVSFNKAANTTNINPQDTDTDNKDAYITLFNSANSTSSSRAIADLRIQTNKFVLRDQTIDIANAFNPDTWQNVEITCTSGRRYNSAGDHG</sequence>
<accession>A0ABU3SUY4</accession>
<reference evidence="3 4" key="1">
    <citation type="submission" date="2023-10" db="EMBL/GenBank/DDBJ databases">
        <title>Glaciecola aquimarina strain GGW-M5 nov., isolated from a coastal seawater.</title>
        <authorList>
            <person name="Bayburt H."/>
            <person name="Kim J.M."/>
            <person name="Choi B.J."/>
            <person name="Jeon C.O."/>
        </authorList>
    </citation>
    <scope>NUCLEOTIDE SEQUENCE [LARGE SCALE GENOMIC DNA]</scope>
    <source>
        <strain evidence="3 4">KCTC 32108</strain>
    </source>
</reference>
<dbReference type="InterPro" id="IPR040853">
    <property type="entry name" value="RapA2_cadherin-like"/>
</dbReference>
<evidence type="ECO:0000259" key="2">
    <source>
        <dbReference type="Pfam" id="PF17803"/>
    </source>
</evidence>